<proteinExistence type="predicted"/>
<protein>
    <submittedName>
        <fullName evidence="2">Glutamate--cysteine ligase</fullName>
    </submittedName>
</protein>
<evidence type="ECO:0000313" key="3">
    <source>
        <dbReference type="Proteomes" id="UP001059859"/>
    </source>
</evidence>
<gene>
    <name evidence="2" type="ORF">N2K95_04085</name>
</gene>
<evidence type="ECO:0000256" key="1">
    <source>
        <dbReference type="ARBA" id="ARBA00048819"/>
    </source>
</evidence>
<dbReference type="Proteomes" id="UP001059859">
    <property type="component" value="Chromosome"/>
</dbReference>
<dbReference type="Gene3D" id="3.30.590.20">
    <property type="match status" value="1"/>
</dbReference>
<dbReference type="InterPro" id="IPR014746">
    <property type="entry name" value="Gln_synth/guanido_kin_cat_dom"/>
</dbReference>
<comment type="catalytic activity">
    <reaction evidence="1">
        <text>L-cysteine + L-glutamate + ATP = gamma-L-glutamyl-L-cysteine + ADP + phosphate + H(+)</text>
        <dbReference type="Rhea" id="RHEA:13285"/>
        <dbReference type="ChEBI" id="CHEBI:15378"/>
        <dbReference type="ChEBI" id="CHEBI:29985"/>
        <dbReference type="ChEBI" id="CHEBI:30616"/>
        <dbReference type="ChEBI" id="CHEBI:35235"/>
        <dbReference type="ChEBI" id="CHEBI:43474"/>
        <dbReference type="ChEBI" id="CHEBI:58173"/>
        <dbReference type="ChEBI" id="CHEBI:456216"/>
        <dbReference type="EC" id="6.3.2.2"/>
    </reaction>
</comment>
<sequence>MGAEVTSRTFSRAQRTAYRQRLLENLDHFAHFLSTAQFADTASIGLELELNLTNRDFSPALRNTAVLERIADPAFQTEIGAFNIEMNHPAMSVGQFGLKELEDSLRMQLNRADERAAQEAADIMMVGILPTLTPRFMDGWDWLSSGQRYAALNTSVLQARGEDVLLDLSGPEPLSFYAQNIAPEAACTSVQLHLEVSPDQFAPAWNAAQMIAAPQVALAANSPIFMEHVLWHETRIELFKQAIDTRPPEMRNQGVRPRVWFGERWITSIFDLFEENVRYFPALLPELSGNGSETTPFGAPLLPELRLHNGTVYRWNRPIYDPGSGGTPNLRLENRVLPAGPSVLDVVANAAFYYGLVEYLRTSDRPLWSRIAFKTASDNFLNCARHGLEASVYWPGIGEIPVAELILRHLIPQAAEGLRELKVDSSLIDRYLGVVAERARTEQNGAAWQISTLRRLEASGLQRPAALGELSRLYWENMHTNAAVHSWPLG</sequence>
<organism evidence="2 3">
    <name type="scientific">Arthrobacter zhaoxinii</name>
    <dbReference type="NCBI Taxonomy" id="2964616"/>
    <lineage>
        <taxon>Bacteria</taxon>
        <taxon>Bacillati</taxon>
        <taxon>Actinomycetota</taxon>
        <taxon>Actinomycetes</taxon>
        <taxon>Micrococcales</taxon>
        <taxon>Micrococcaceae</taxon>
        <taxon>Arthrobacter</taxon>
    </lineage>
</organism>
<dbReference type="PANTHER" id="PTHR36510:SF3">
    <property type="entry name" value="CONSERVED PROTEIN"/>
    <property type="match status" value="1"/>
</dbReference>
<keyword evidence="2" id="KW-0436">Ligase</keyword>
<dbReference type="PIRSF" id="PIRSF012666">
    <property type="entry name" value="UCP012666"/>
    <property type="match status" value="1"/>
</dbReference>
<dbReference type="RefSeq" id="WP_260653043.1">
    <property type="nucleotide sequence ID" value="NZ_CP104275.1"/>
</dbReference>
<reference evidence="2" key="1">
    <citation type="submission" date="2022-09" db="EMBL/GenBank/DDBJ databases">
        <title>Novel species in genus Arthrobacter.</title>
        <authorList>
            <person name="Liu Y."/>
        </authorList>
    </citation>
    <scope>NUCLEOTIDE SEQUENCE</scope>
    <source>
        <strain evidence="2">Zg-Y815</strain>
    </source>
</reference>
<dbReference type="Pfam" id="PF04107">
    <property type="entry name" value="GCS2"/>
    <property type="match status" value="1"/>
</dbReference>
<dbReference type="EMBL" id="CP104275">
    <property type="protein sequence ID" value="UWX97872.1"/>
    <property type="molecule type" value="Genomic_DNA"/>
</dbReference>
<dbReference type="PANTHER" id="PTHR36510">
    <property type="entry name" value="GLUTAMATE--CYSTEINE LIGASE 2-RELATED"/>
    <property type="match status" value="1"/>
</dbReference>
<dbReference type="InterPro" id="IPR016602">
    <property type="entry name" value="UCP012666"/>
</dbReference>
<keyword evidence="3" id="KW-1185">Reference proteome</keyword>
<evidence type="ECO:0000313" key="2">
    <source>
        <dbReference type="EMBL" id="UWX97872.1"/>
    </source>
</evidence>
<name>A0ABY5YRZ3_9MICC</name>
<dbReference type="InterPro" id="IPR050141">
    <property type="entry name" value="GCL_type2/YbdK_subfam"/>
</dbReference>
<dbReference type="GO" id="GO:0016874">
    <property type="term" value="F:ligase activity"/>
    <property type="evidence" value="ECO:0007669"/>
    <property type="project" value="UniProtKB-KW"/>
</dbReference>
<accession>A0ABY5YRZ3</accession>
<dbReference type="SUPFAM" id="SSF55931">
    <property type="entry name" value="Glutamine synthetase/guanido kinase"/>
    <property type="match status" value="1"/>
</dbReference>
<dbReference type="InterPro" id="IPR006336">
    <property type="entry name" value="GCS2"/>
</dbReference>